<gene>
    <name evidence="2" type="ORF">BLA60_04465</name>
</gene>
<sequence>MADSFLRQHVVGGPIGLAATIALTLEKLATLADPSYVPTCSIISCGSVTDSARAEASGFPTCCSVPAGCPSRR</sequence>
<comment type="caution">
    <text evidence="2">The sequence shown here is derived from an EMBL/GenBank/DDBJ whole genome shotgun (WGS) entry which is preliminary data.</text>
</comment>
<feature type="domain" description="Vitamin K epoxide reductase" evidence="1">
    <location>
        <begin position="11"/>
        <end position="61"/>
    </location>
</feature>
<dbReference type="Proteomes" id="UP000185696">
    <property type="component" value="Unassembled WGS sequence"/>
</dbReference>
<reference evidence="2 3" key="1">
    <citation type="submission" date="2016-12" db="EMBL/GenBank/DDBJ databases">
        <title>The draft genome sequence of Actinophytocola xinjiangensis.</title>
        <authorList>
            <person name="Wang W."/>
            <person name="Yuan L."/>
        </authorList>
    </citation>
    <scope>NUCLEOTIDE SEQUENCE [LARGE SCALE GENOMIC DNA]</scope>
    <source>
        <strain evidence="2 3">CGMCC 4.4663</strain>
    </source>
</reference>
<evidence type="ECO:0000259" key="1">
    <source>
        <dbReference type="Pfam" id="PF07884"/>
    </source>
</evidence>
<evidence type="ECO:0000313" key="2">
    <source>
        <dbReference type="EMBL" id="OLF14383.1"/>
    </source>
</evidence>
<dbReference type="Pfam" id="PF07884">
    <property type="entry name" value="VKOR"/>
    <property type="match status" value="1"/>
</dbReference>
<name>A0A7Z0WSY3_9PSEU</name>
<protein>
    <recommendedName>
        <fullName evidence="1">Vitamin K epoxide reductase domain-containing protein</fullName>
    </recommendedName>
</protein>
<evidence type="ECO:0000313" key="3">
    <source>
        <dbReference type="Proteomes" id="UP000185696"/>
    </source>
</evidence>
<dbReference type="AlphaFoldDB" id="A0A7Z0WSY3"/>
<proteinExistence type="predicted"/>
<keyword evidence="3" id="KW-1185">Reference proteome</keyword>
<dbReference type="InterPro" id="IPR012932">
    <property type="entry name" value="VKOR"/>
</dbReference>
<organism evidence="2 3">
    <name type="scientific">Actinophytocola xinjiangensis</name>
    <dbReference type="NCBI Taxonomy" id="485602"/>
    <lineage>
        <taxon>Bacteria</taxon>
        <taxon>Bacillati</taxon>
        <taxon>Actinomycetota</taxon>
        <taxon>Actinomycetes</taxon>
        <taxon>Pseudonocardiales</taxon>
        <taxon>Pseudonocardiaceae</taxon>
    </lineage>
</organism>
<accession>A0A7Z0WSY3</accession>
<dbReference type="EMBL" id="MSIF01000001">
    <property type="protein sequence ID" value="OLF14383.1"/>
    <property type="molecule type" value="Genomic_DNA"/>
</dbReference>